<dbReference type="Pfam" id="PF02272">
    <property type="entry name" value="DHHA1"/>
    <property type="match status" value="1"/>
</dbReference>
<protein>
    <recommendedName>
        <fullName evidence="1">DHHA1 domain-containing protein</fullName>
    </recommendedName>
</protein>
<sequence>MHYDVFNGDADGILSLLQLRQLDPRESVLVTGVKRDISLLQRVPANAGDTVQVLDISLAQNLLPLQHLLQREVTVNYIDHHRAGDIPQSPLLTPHIDLSADTCTALIVDKLLDGQRRLWAIAAAFGDNLLVAAQRLAAELALSDTDVAFLREIGTLINYNAYGHCVDELHIAPAQLYRQLLAYPSPWAVREDLASPFYVLQAAYAADMLQLDKLSAEYADDYLLLYQLPDAPWARRVSGVLGNKLANSNPNKAIAIVTNNPDNTVMISLRAPINNQQGAGEICQQFASGGGRAAAGGINTLPAQQLAQFRESVIAYYAHC</sequence>
<keyword evidence="3" id="KW-1185">Reference proteome</keyword>
<dbReference type="InterPro" id="IPR038763">
    <property type="entry name" value="DHH_sf"/>
</dbReference>
<organism evidence="2 3">
    <name type="scientific">Shewanella fodinae</name>
    <dbReference type="NCBI Taxonomy" id="552357"/>
    <lineage>
        <taxon>Bacteria</taxon>
        <taxon>Pseudomonadati</taxon>
        <taxon>Pseudomonadota</taxon>
        <taxon>Gammaproteobacteria</taxon>
        <taxon>Alteromonadales</taxon>
        <taxon>Shewanellaceae</taxon>
        <taxon>Shewanella</taxon>
    </lineage>
</organism>
<dbReference type="InterPro" id="IPR003156">
    <property type="entry name" value="DHHA1_dom"/>
</dbReference>
<dbReference type="SUPFAM" id="SSF64182">
    <property type="entry name" value="DHH phosphoesterases"/>
    <property type="match status" value="1"/>
</dbReference>
<reference evidence="2 3" key="1">
    <citation type="submission" date="2019-03" db="EMBL/GenBank/DDBJ databases">
        <title>Freshwater and sediment microbial communities from various areas in North America, analyzing microbe dynamics in response to fracking.</title>
        <authorList>
            <person name="Lamendella R."/>
        </authorList>
    </citation>
    <scope>NUCLEOTIDE SEQUENCE [LARGE SCALE GENOMIC DNA]</scope>
    <source>
        <strain evidence="2 3">74A</strain>
    </source>
</reference>
<dbReference type="GO" id="GO:0003676">
    <property type="term" value="F:nucleic acid binding"/>
    <property type="evidence" value="ECO:0007669"/>
    <property type="project" value="InterPro"/>
</dbReference>
<proteinExistence type="predicted"/>
<feature type="domain" description="DHHA1" evidence="1">
    <location>
        <begin position="230"/>
        <end position="316"/>
    </location>
</feature>
<evidence type="ECO:0000313" key="3">
    <source>
        <dbReference type="Proteomes" id="UP000294832"/>
    </source>
</evidence>
<gene>
    <name evidence="2" type="ORF">EDC91_1092</name>
</gene>
<evidence type="ECO:0000259" key="1">
    <source>
        <dbReference type="Pfam" id="PF02272"/>
    </source>
</evidence>
<comment type="caution">
    <text evidence="2">The sequence shown here is derived from an EMBL/GenBank/DDBJ whole genome shotgun (WGS) entry which is preliminary data.</text>
</comment>
<dbReference type="AlphaFoldDB" id="A0A4R2FLL0"/>
<dbReference type="EMBL" id="SLWF01000009">
    <property type="protein sequence ID" value="TCN85351.1"/>
    <property type="molecule type" value="Genomic_DNA"/>
</dbReference>
<name>A0A4R2FLL0_9GAMM</name>
<accession>A0A4R2FLL0</accession>
<dbReference type="OrthoDB" id="5429547at2"/>
<dbReference type="Proteomes" id="UP000294832">
    <property type="component" value="Unassembled WGS sequence"/>
</dbReference>
<evidence type="ECO:0000313" key="2">
    <source>
        <dbReference type="EMBL" id="TCN85351.1"/>
    </source>
</evidence>